<dbReference type="AlphaFoldDB" id="A0A8C1UU42"/>
<evidence type="ECO:0000313" key="1">
    <source>
        <dbReference type="Ensembl" id="ENSCCRP00015042460.1"/>
    </source>
</evidence>
<dbReference type="GO" id="GO:0006351">
    <property type="term" value="P:DNA-templated transcription"/>
    <property type="evidence" value="ECO:0007669"/>
    <property type="project" value="InterPro"/>
</dbReference>
<evidence type="ECO:0000313" key="2">
    <source>
        <dbReference type="Proteomes" id="UP000694700"/>
    </source>
</evidence>
<accession>A0A8C1UU42</accession>
<dbReference type="Pfam" id="PF04801">
    <property type="entry name" value="RPC5"/>
    <property type="match status" value="1"/>
</dbReference>
<dbReference type="Proteomes" id="UP000694700">
    <property type="component" value="Unplaced"/>
</dbReference>
<dbReference type="Ensembl" id="ENSCCRT00015043901.1">
    <property type="protein sequence ID" value="ENSCCRP00015042460.1"/>
    <property type="gene ID" value="ENSCCRG00015017663.1"/>
</dbReference>
<dbReference type="InterPro" id="IPR006886">
    <property type="entry name" value="RNA_pol_III_Rpc5"/>
</dbReference>
<sequence>MASGDDDDPIIQEIDVYLARSLVEKLYLFQVRMTHTIFRTEEGYSWCLFCSPTLHLFDQKIQ</sequence>
<reference evidence="1" key="1">
    <citation type="submission" date="2025-08" db="UniProtKB">
        <authorList>
            <consortium name="Ensembl"/>
        </authorList>
    </citation>
    <scope>IDENTIFICATION</scope>
</reference>
<dbReference type="GO" id="GO:0005634">
    <property type="term" value="C:nucleus"/>
    <property type="evidence" value="ECO:0007669"/>
    <property type="project" value="InterPro"/>
</dbReference>
<name>A0A8C1UU42_CYPCA</name>
<organism evidence="1 2">
    <name type="scientific">Cyprinus carpio</name>
    <name type="common">Common carp</name>
    <dbReference type="NCBI Taxonomy" id="7962"/>
    <lineage>
        <taxon>Eukaryota</taxon>
        <taxon>Metazoa</taxon>
        <taxon>Chordata</taxon>
        <taxon>Craniata</taxon>
        <taxon>Vertebrata</taxon>
        <taxon>Euteleostomi</taxon>
        <taxon>Actinopterygii</taxon>
        <taxon>Neopterygii</taxon>
        <taxon>Teleostei</taxon>
        <taxon>Ostariophysi</taxon>
        <taxon>Cypriniformes</taxon>
        <taxon>Cyprinidae</taxon>
        <taxon>Cyprininae</taxon>
        <taxon>Cyprinus</taxon>
    </lineage>
</organism>
<protein>
    <submittedName>
        <fullName evidence="1">Uncharacterized protein</fullName>
    </submittedName>
</protein>
<proteinExistence type="predicted"/>